<evidence type="ECO:0000256" key="8">
    <source>
        <dbReference type="SAM" id="SignalP"/>
    </source>
</evidence>
<feature type="transmembrane region" description="Helical" evidence="7">
    <location>
        <begin position="275"/>
        <end position="298"/>
    </location>
</feature>
<evidence type="ECO:0000256" key="6">
    <source>
        <dbReference type="ARBA" id="ARBA00023136"/>
    </source>
</evidence>
<dbReference type="Gene3D" id="1.20.1640.10">
    <property type="entry name" value="Multidrug efflux transporter AcrB transmembrane domain"/>
    <property type="match status" value="2"/>
</dbReference>
<keyword evidence="6 7" id="KW-0472">Membrane</keyword>
<evidence type="ECO:0000313" key="11">
    <source>
        <dbReference type="Proteomes" id="UP000625682"/>
    </source>
</evidence>
<dbReference type="GO" id="GO:0005886">
    <property type="term" value="C:plasma membrane"/>
    <property type="evidence" value="ECO:0007669"/>
    <property type="project" value="UniProtKB-SubCell"/>
</dbReference>
<sequence length="737" mass="75421">MATFLYKLGRLAFRRRWYVALMWLAVLAAVGAGAATAPAAPDADNTMPGIESQKAFDLMDQRFPGSDAHGANARVVFVAPDGEKVTATENRAVIETFVGEMADGSQVASTADPFQAQAVSEDASTAYATVTYKAKPDDLTDATKNHLEDAIKEAQGSGLTVEVGGTALATTPSAGGAAEAIGIAIAALVLIVTFGSLAAAGLPLLTAVIGVGVSMASILALSSALGLSSTTGTLAGMLGLACGIDYAVFIVSRYREERGKGHGPQEAAALATGTAGSAVVFAGLTVVIALAGLMVVGVPMLTKMGLAAAGAVAVGVLVALTLVPALVGFWPNALLSRSARKTGQIEQADEHNGGSRWARFVLRRPIPVLIASVAGLGALAIPVMDLQLGTSGDEAKPTSTTERRAYDDLATAFGPGFNGPLTIVVDAKGASDPEGAVAKVSERIAATKGVVSVSGARFNPAGDTAVFAAVPADAPTSTKTQDLVKSIRSERPATVAGTDAEFSVTGSTAANIDVAQKMRDALVPYLIVVVGLAIVLLLLVFRSVLVPVKAALGFLLSVLAALGSVIAVFQWGWGAELLGVETTGPIMSMMPIFLVGIVFGLAMDYEVFLVARMREAYVHGDGPAQAVVTGFRYSARVVVAAALIMIAVFSGFIGAGESIIKMIGFGLAVAVLLDAFVVRMALVPAVLALLGEAAWWMPGRLDKVLPRVDVEGEALAHRAATPEDGADGTADREAVRV</sequence>
<keyword evidence="11" id="KW-1185">Reference proteome</keyword>
<feature type="transmembrane region" description="Helical" evidence="7">
    <location>
        <begin position="207"/>
        <end position="228"/>
    </location>
</feature>
<reference evidence="10" key="1">
    <citation type="journal article" date="2014" name="Int. J. Syst. Evol. Microbiol.">
        <title>Complete genome sequence of Corynebacterium casei LMG S-19264T (=DSM 44701T), isolated from a smear-ripened cheese.</title>
        <authorList>
            <consortium name="US DOE Joint Genome Institute (JGI-PGF)"/>
            <person name="Walter F."/>
            <person name="Albersmeier A."/>
            <person name="Kalinowski J."/>
            <person name="Ruckert C."/>
        </authorList>
    </citation>
    <scope>NUCLEOTIDE SEQUENCE</scope>
    <source>
        <strain evidence="10">CGMCC 4.7272</strain>
    </source>
</reference>
<keyword evidence="3" id="KW-1003">Cell membrane</keyword>
<comment type="caution">
    <text evidence="10">The sequence shown here is derived from an EMBL/GenBank/DDBJ whole genome shotgun (WGS) entry which is preliminary data.</text>
</comment>
<dbReference type="AlphaFoldDB" id="A0A917NNU0"/>
<evidence type="ECO:0000313" key="10">
    <source>
        <dbReference type="EMBL" id="GGJ14175.1"/>
    </source>
</evidence>
<feature type="transmembrane region" description="Helical" evidence="7">
    <location>
        <begin position="180"/>
        <end position="200"/>
    </location>
</feature>
<keyword evidence="5 7" id="KW-1133">Transmembrane helix</keyword>
<dbReference type="EMBL" id="BMMU01000002">
    <property type="protein sequence ID" value="GGJ14175.1"/>
    <property type="molecule type" value="Genomic_DNA"/>
</dbReference>
<organism evidence="10 11">
    <name type="scientific">Streptomyces lacrimifluminis</name>
    <dbReference type="NCBI Taxonomy" id="1500077"/>
    <lineage>
        <taxon>Bacteria</taxon>
        <taxon>Bacillati</taxon>
        <taxon>Actinomycetota</taxon>
        <taxon>Actinomycetes</taxon>
        <taxon>Kitasatosporales</taxon>
        <taxon>Streptomycetaceae</taxon>
        <taxon>Streptomyces</taxon>
    </lineage>
</organism>
<proteinExistence type="inferred from homology"/>
<evidence type="ECO:0000256" key="2">
    <source>
        <dbReference type="ARBA" id="ARBA00010157"/>
    </source>
</evidence>
<feature type="transmembrane region" description="Helical" evidence="7">
    <location>
        <begin position="522"/>
        <end position="541"/>
    </location>
</feature>
<feature type="transmembrane region" description="Helical" evidence="7">
    <location>
        <begin position="304"/>
        <end position="330"/>
    </location>
</feature>
<feature type="domain" description="SSD" evidence="9">
    <location>
        <begin position="197"/>
        <end position="329"/>
    </location>
</feature>
<feature type="transmembrane region" description="Helical" evidence="7">
    <location>
        <begin position="585"/>
        <end position="605"/>
    </location>
</feature>
<comment type="subcellular location">
    <subcellularLocation>
        <location evidence="1">Cell membrane</location>
        <topology evidence="1">Multi-pass membrane protein</topology>
    </subcellularLocation>
</comment>
<feature type="transmembrane region" description="Helical" evidence="7">
    <location>
        <begin position="637"/>
        <end position="656"/>
    </location>
</feature>
<evidence type="ECO:0000256" key="4">
    <source>
        <dbReference type="ARBA" id="ARBA00022692"/>
    </source>
</evidence>
<evidence type="ECO:0000259" key="9">
    <source>
        <dbReference type="PROSITE" id="PS50156"/>
    </source>
</evidence>
<evidence type="ECO:0000256" key="5">
    <source>
        <dbReference type="ARBA" id="ARBA00022989"/>
    </source>
</evidence>
<accession>A0A917NNU0</accession>
<feature type="transmembrane region" description="Helical" evidence="7">
    <location>
        <begin position="366"/>
        <end position="384"/>
    </location>
</feature>
<keyword evidence="4 7" id="KW-0812">Transmembrane</keyword>
<dbReference type="PANTHER" id="PTHR33406:SF11">
    <property type="entry name" value="MEMBRANE PROTEIN SCO6666-RELATED"/>
    <property type="match status" value="1"/>
</dbReference>
<comment type="similarity">
    <text evidence="2">Belongs to the resistance-nodulation-cell division (RND) (TC 2.A.6) family. MmpL subfamily.</text>
</comment>
<evidence type="ECO:0000256" key="1">
    <source>
        <dbReference type="ARBA" id="ARBA00004651"/>
    </source>
</evidence>
<feature type="transmembrane region" description="Helical" evidence="7">
    <location>
        <begin position="662"/>
        <end position="690"/>
    </location>
</feature>
<dbReference type="InterPro" id="IPR000731">
    <property type="entry name" value="SSD"/>
</dbReference>
<feature type="signal peptide" evidence="8">
    <location>
        <begin position="1"/>
        <end position="34"/>
    </location>
</feature>
<protein>
    <submittedName>
        <fullName evidence="10">Membrane protein</fullName>
    </submittedName>
</protein>
<dbReference type="PROSITE" id="PS50156">
    <property type="entry name" value="SSD"/>
    <property type="match status" value="1"/>
</dbReference>
<dbReference type="SUPFAM" id="SSF82866">
    <property type="entry name" value="Multidrug efflux transporter AcrB transmembrane domain"/>
    <property type="match status" value="2"/>
</dbReference>
<dbReference type="Proteomes" id="UP000625682">
    <property type="component" value="Unassembled WGS sequence"/>
</dbReference>
<name>A0A917NNU0_9ACTN</name>
<dbReference type="PANTHER" id="PTHR33406">
    <property type="entry name" value="MEMBRANE PROTEIN MJ1562-RELATED"/>
    <property type="match status" value="1"/>
</dbReference>
<keyword evidence="8" id="KW-0732">Signal</keyword>
<feature type="transmembrane region" description="Helical" evidence="7">
    <location>
        <begin position="553"/>
        <end position="573"/>
    </location>
</feature>
<evidence type="ECO:0000256" key="7">
    <source>
        <dbReference type="SAM" id="Phobius"/>
    </source>
</evidence>
<dbReference type="Pfam" id="PF03176">
    <property type="entry name" value="MMPL"/>
    <property type="match status" value="2"/>
</dbReference>
<dbReference type="InterPro" id="IPR050545">
    <property type="entry name" value="Mycobact_MmpL"/>
</dbReference>
<reference evidence="10" key="2">
    <citation type="submission" date="2020-09" db="EMBL/GenBank/DDBJ databases">
        <authorList>
            <person name="Sun Q."/>
            <person name="Zhou Y."/>
        </authorList>
    </citation>
    <scope>NUCLEOTIDE SEQUENCE</scope>
    <source>
        <strain evidence="10">CGMCC 4.7272</strain>
    </source>
</reference>
<feature type="transmembrane region" description="Helical" evidence="7">
    <location>
        <begin position="234"/>
        <end position="254"/>
    </location>
</feature>
<evidence type="ECO:0000256" key="3">
    <source>
        <dbReference type="ARBA" id="ARBA00022475"/>
    </source>
</evidence>
<dbReference type="RefSeq" id="WP_189145825.1">
    <property type="nucleotide sequence ID" value="NZ_BAABER010000006.1"/>
</dbReference>
<gene>
    <name evidence="10" type="ORF">GCM10012282_07940</name>
</gene>
<feature type="chain" id="PRO_5037917026" evidence="8">
    <location>
        <begin position="35"/>
        <end position="737"/>
    </location>
</feature>
<dbReference type="InterPro" id="IPR004869">
    <property type="entry name" value="MMPL_dom"/>
</dbReference>